<comment type="caution">
    <text evidence="1">The sequence shown here is derived from an EMBL/GenBank/DDBJ whole genome shotgun (WGS) entry which is preliminary data.</text>
</comment>
<gene>
    <name evidence="1" type="ORF">PCOR1329_LOCUS11308</name>
</gene>
<accession>A0ABN9QIA5</accession>
<dbReference type="PANTHER" id="PTHR32385">
    <property type="entry name" value="MANNOSYL PHOSPHORYLINOSITOL CERAMIDE SYNTHASE"/>
    <property type="match status" value="1"/>
</dbReference>
<dbReference type="EMBL" id="CAUYUJ010003258">
    <property type="protein sequence ID" value="CAK0804547.1"/>
    <property type="molecule type" value="Genomic_DNA"/>
</dbReference>
<evidence type="ECO:0000313" key="2">
    <source>
        <dbReference type="Proteomes" id="UP001189429"/>
    </source>
</evidence>
<dbReference type="Proteomes" id="UP001189429">
    <property type="component" value="Unassembled WGS sequence"/>
</dbReference>
<reference evidence="1" key="1">
    <citation type="submission" date="2023-10" db="EMBL/GenBank/DDBJ databases">
        <authorList>
            <person name="Chen Y."/>
            <person name="Shah S."/>
            <person name="Dougan E. K."/>
            <person name="Thang M."/>
            <person name="Chan C."/>
        </authorList>
    </citation>
    <scope>NUCLEOTIDE SEQUENCE [LARGE SCALE GENOMIC DNA]</scope>
</reference>
<proteinExistence type="predicted"/>
<evidence type="ECO:0000313" key="1">
    <source>
        <dbReference type="EMBL" id="CAK0804547.1"/>
    </source>
</evidence>
<name>A0ABN9QIA5_9DINO</name>
<dbReference type="PANTHER" id="PTHR32385:SF15">
    <property type="entry name" value="INOSITOL PHOSPHOCERAMIDE MANNOSYLTRANSFERASE 1"/>
    <property type="match status" value="1"/>
</dbReference>
<sequence length="112" mass="12860">MPEPVPLLVHQTAPRDRGRWDPHWEPCQATWRAACPEPGHQHLLWDDGGLRALVAEAFPEHLAVYDGYERHIQRVDFARAAMLDWRTCTGACMLTWMLRPAGHPSRTSQPAW</sequence>
<dbReference type="InterPro" id="IPR051706">
    <property type="entry name" value="Glycosyltransferase_domain"/>
</dbReference>
<organism evidence="1 2">
    <name type="scientific">Prorocentrum cordatum</name>
    <dbReference type="NCBI Taxonomy" id="2364126"/>
    <lineage>
        <taxon>Eukaryota</taxon>
        <taxon>Sar</taxon>
        <taxon>Alveolata</taxon>
        <taxon>Dinophyceae</taxon>
        <taxon>Prorocentrales</taxon>
        <taxon>Prorocentraceae</taxon>
        <taxon>Prorocentrum</taxon>
    </lineage>
</organism>
<keyword evidence="2" id="KW-1185">Reference proteome</keyword>
<protein>
    <submittedName>
        <fullName evidence="1">Uncharacterized protein</fullName>
    </submittedName>
</protein>